<proteinExistence type="predicted"/>
<gene>
    <name evidence="1" type="ORF">ACFSMZ_02635</name>
</gene>
<dbReference type="Proteomes" id="UP001597373">
    <property type="component" value="Unassembled WGS sequence"/>
</dbReference>
<protein>
    <submittedName>
        <fullName evidence="1">Uncharacterized protein</fullName>
    </submittedName>
</protein>
<organism evidence="1 2">
    <name type="scientific">Chelativorans composti</name>
    <dbReference type="NCBI Taxonomy" id="768533"/>
    <lineage>
        <taxon>Bacteria</taxon>
        <taxon>Pseudomonadati</taxon>
        <taxon>Pseudomonadota</taxon>
        <taxon>Alphaproteobacteria</taxon>
        <taxon>Hyphomicrobiales</taxon>
        <taxon>Phyllobacteriaceae</taxon>
        <taxon>Chelativorans</taxon>
    </lineage>
</organism>
<sequence>MEATDRKSALGLWHVRMELAREKEHPMGDRNFGYDLVVPLTPDGTLDPEEWKKRKDDCRVRRFRPGEEDQIGKLRRKPGGQWFFDYGEGEDDDEIGFRLGEERFVVGEYVSVRDDEDKMRTYQIKIVEPV</sequence>
<evidence type="ECO:0000313" key="2">
    <source>
        <dbReference type="Proteomes" id="UP001597373"/>
    </source>
</evidence>
<keyword evidence="2" id="KW-1185">Reference proteome</keyword>
<evidence type="ECO:0000313" key="1">
    <source>
        <dbReference type="EMBL" id="MFD2258665.1"/>
    </source>
</evidence>
<dbReference type="RefSeq" id="WP_345097828.1">
    <property type="nucleotide sequence ID" value="NZ_BAABGS010000009.1"/>
</dbReference>
<comment type="caution">
    <text evidence="1">The sequence shown here is derived from an EMBL/GenBank/DDBJ whole genome shotgun (WGS) entry which is preliminary data.</text>
</comment>
<reference evidence="2" key="1">
    <citation type="journal article" date="2019" name="Int. J. Syst. Evol. Microbiol.">
        <title>The Global Catalogue of Microorganisms (GCM) 10K type strain sequencing project: providing services to taxonomists for standard genome sequencing and annotation.</title>
        <authorList>
            <consortium name="The Broad Institute Genomics Platform"/>
            <consortium name="The Broad Institute Genome Sequencing Center for Infectious Disease"/>
            <person name="Wu L."/>
            <person name="Ma J."/>
        </authorList>
    </citation>
    <scope>NUCLEOTIDE SEQUENCE [LARGE SCALE GENOMIC DNA]</scope>
    <source>
        <strain evidence="2">KCTC 23707</strain>
    </source>
</reference>
<name>A0ABW5DDC7_9HYPH</name>
<dbReference type="EMBL" id="JBHUIR010000010">
    <property type="protein sequence ID" value="MFD2258665.1"/>
    <property type="molecule type" value="Genomic_DNA"/>
</dbReference>
<accession>A0ABW5DDC7</accession>